<dbReference type="Pfam" id="PF04973">
    <property type="entry name" value="NMN_transporter"/>
    <property type="match status" value="1"/>
</dbReference>
<protein>
    <recommendedName>
        <fullName evidence="4">Nicotinamide riboside transporter PnuC</fullName>
    </recommendedName>
</protein>
<dbReference type="InterPro" id="IPR006419">
    <property type="entry name" value="NMN_transpt_PnuC"/>
</dbReference>
<evidence type="ECO:0000256" key="6">
    <source>
        <dbReference type="ARBA" id="ARBA00022475"/>
    </source>
</evidence>
<evidence type="ECO:0000313" key="11">
    <source>
        <dbReference type="EMBL" id="KGN85637.1"/>
    </source>
</evidence>
<sequence length="202" mass="23259">MMTAVTQFIVAHPIELAAALVNFIWVYLEYKASVWLWPVGIVLPLFYIYLSIEAQFYGNVLINVYYLITSIIGWVMWLRHREGTEEGAIVSISPRVLWISLAAATVAFLPIFYVLSHYTDSLVPWADTLATVISFVGMIWLARRIRQHWVCWFVANIISLSLFYKSGDHITTVVFAVNTVMSVLGYFRWRKMQRQAAISIDL</sequence>
<proteinExistence type="inferred from homology"/>
<feature type="transmembrane region" description="Helical" evidence="10">
    <location>
        <begin position="6"/>
        <end position="27"/>
    </location>
</feature>
<evidence type="ECO:0000256" key="9">
    <source>
        <dbReference type="ARBA" id="ARBA00023136"/>
    </source>
</evidence>
<dbReference type="EMBL" id="JRAI01000050">
    <property type="protein sequence ID" value="KGN85637.1"/>
    <property type="molecule type" value="Genomic_DNA"/>
</dbReference>
<evidence type="ECO:0000256" key="7">
    <source>
        <dbReference type="ARBA" id="ARBA00022692"/>
    </source>
</evidence>
<feature type="transmembrane region" description="Helical" evidence="10">
    <location>
        <begin position="122"/>
        <end position="142"/>
    </location>
</feature>
<comment type="subcellular location">
    <subcellularLocation>
        <location evidence="2">Cell membrane</location>
        <topology evidence="2">Multi-pass membrane protein</topology>
    </subcellularLocation>
</comment>
<organism evidence="11 12">
    <name type="scientific">Porphyromonas gulae</name>
    <dbReference type="NCBI Taxonomy" id="111105"/>
    <lineage>
        <taxon>Bacteria</taxon>
        <taxon>Pseudomonadati</taxon>
        <taxon>Bacteroidota</taxon>
        <taxon>Bacteroidia</taxon>
        <taxon>Bacteroidales</taxon>
        <taxon>Porphyromonadaceae</taxon>
        <taxon>Porphyromonas</taxon>
    </lineage>
</organism>
<evidence type="ECO:0000256" key="3">
    <source>
        <dbReference type="ARBA" id="ARBA00006669"/>
    </source>
</evidence>
<comment type="function">
    <text evidence="1">Required for nicotinamide riboside transport across the inner membrane.</text>
</comment>
<comment type="caution">
    <text evidence="11">The sequence shown here is derived from an EMBL/GenBank/DDBJ whole genome shotgun (WGS) entry which is preliminary data.</text>
</comment>
<feature type="transmembrane region" description="Helical" evidence="10">
    <location>
        <begin position="96"/>
        <end position="116"/>
    </location>
</feature>
<keyword evidence="5" id="KW-0813">Transport</keyword>
<dbReference type="PANTHER" id="PTHR36122:SF2">
    <property type="entry name" value="NICOTINAMIDE RIBOSIDE TRANSPORTER PNUC"/>
    <property type="match status" value="1"/>
</dbReference>
<name>A0A0A2F6F7_9PORP</name>
<evidence type="ECO:0000256" key="4">
    <source>
        <dbReference type="ARBA" id="ARBA00017522"/>
    </source>
</evidence>
<dbReference type="RefSeq" id="WP_039420959.1">
    <property type="nucleotide sequence ID" value="NZ_JRAI01000050.1"/>
</dbReference>
<evidence type="ECO:0000256" key="5">
    <source>
        <dbReference type="ARBA" id="ARBA00022448"/>
    </source>
</evidence>
<feature type="transmembrane region" description="Helical" evidence="10">
    <location>
        <begin position="149"/>
        <end position="164"/>
    </location>
</feature>
<evidence type="ECO:0000256" key="2">
    <source>
        <dbReference type="ARBA" id="ARBA00004651"/>
    </source>
</evidence>
<dbReference type="GO" id="GO:0005886">
    <property type="term" value="C:plasma membrane"/>
    <property type="evidence" value="ECO:0007669"/>
    <property type="project" value="UniProtKB-SubCell"/>
</dbReference>
<evidence type="ECO:0000313" key="12">
    <source>
        <dbReference type="Proteomes" id="UP000030130"/>
    </source>
</evidence>
<dbReference type="OrthoDB" id="9791248at2"/>
<comment type="similarity">
    <text evidence="3">Belongs to the nicotinamide ribonucleoside (NR) uptake permease (TC 4.B.1) family.</text>
</comment>
<reference evidence="11 12" key="1">
    <citation type="submission" date="2014-08" db="EMBL/GenBank/DDBJ databases">
        <title>Porphyromonas gulae strain:COT-052_OH1451 Genome sequencing.</title>
        <authorList>
            <person name="Wallis C."/>
            <person name="Deusch O."/>
            <person name="O'Flynn C."/>
            <person name="Davis I."/>
            <person name="Jospin G."/>
            <person name="Darling A.E."/>
            <person name="Coil D.A."/>
            <person name="Alexiev A."/>
            <person name="Horsfall A."/>
            <person name="Kirkwood N."/>
            <person name="Harris S."/>
            <person name="Eisen J.A."/>
        </authorList>
    </citation>
    <scope>NUCLEOTIDE SEQUENCE [LARGE SCALE GENOMIC DNA]</scope>
    <source>
        <strain evidence="12">COT-052 OH1451</strain>
    </source>
</reference>
<keyword evidence="8 10" id="KW-1133">Transmembrane helix</keyword>
<dbReference type="PANTHER" id="PTHR36122">
    <property type="entry name" value="NICOTINAMIDE RIBOSIDE TRANSPORTER PNUC"/>
    <property type="match status" value="1"/>
</dbReference>
<keyword evidence="9 10" id="KW-0472">Membrane</keyword>
<feature type="transmembrane region" description="Helical" evidence="10">
    <location>
        <begin position="170"/>
        <end position="189"/>
    </location>
</feature>
<evidence type="ECO:0000256" key="1">
    <source>
        <dbReference type="ARBA" id="ARBA00002672"/>
    </source>
</evidence>
<accession>A0A0A2F6F7</accession>
<dbReference type="AlphaFoldDB" id="A0A0A2F6F7"/>
<feature type="transmembrane region" description="Helical" evidence="10">
    <location>
        <begin position="56"/>
        <end position="75"/>
    </location>
</feature>
<evidence type="ECO:0000256" key="8">
    <source>
        <dbReference type="ARBA" id="ARBA00022989"/>
    </source>
</evidence>
<evidence type="ECO:0000256" key="10">
    <source>
        <dbReference type="SAM" id="Phobius"/>
    </source>
</evidence>
<keyword evidence="7 10" id="KW-0812">Transmembrane</keyword>
<gene>
    <name evidence="11" type="ORF">HR08_05460</name>
</gene>
<dbReference type="NCBIfam" id="TIGR01528">
    <property type="entry name" value="NMN_trans_PnuC"/>
    <property type="match status" value="1"/>
</dbReference>
<dbReference type="GO" id="GO:0034257">
    <property type="term" value="F:nicotinamide riboside transmembrane transporter activity"/>
    <property type="evidence" value="ECO:0007669"/>
    <property type="project" value="InterPro"/>
</dbReference>
<dbReference type="STRING" id="111105.HR09_00505"/>
<keyword evidence="6" id="KW-1003">Cell membrane</keyword>
<feature type="transmembrane region" description="Helical" evidence="10">
    <location>
        <begin position="34"/>
        <end position="50"/>
    </location>
</feature>
<dbReference type="eggNOG" id="COG3201">
    <property type="taxonomic scope" value="Bacteria"/>
</dbReference>
<dbReference type="Proteomes" id="UP000030130">
    <property type="component" value="Unassembled WGS sequence"/>
</dbReference>